<dbReference type="InterPro" id="IPR050950">
    <property type="entry name" value="HTH-type_LysR_regulators"/>
</dbReference>
<organism evidence="7 8">
    <name type="scientific">Bordetella bronchialis</name>
    <dbReference type="NCBI Taxonomy" id="463025"/>
    <lineage>
        <taxon>Bacteria</taxon>
        <taxon>Pseudomonadati</taxon>
        <taxon>Pseudomonadota</taxon>
        <taxon>Betaproteobacteria</taxon>
        <taxon>Burkholderiales</taxon>
        <taxon>Alcaligenaceae</taxon>
        <taxon>Bordetella</taxon>
    </lineage>
</organism>
<dbReference type="EMBL" id="CP016170">
    <property type="protein sequence ID" value="ANN66938.1"/>
    <property type="molecule type" value="Genomic_DNA"/>
</dbReference>
<feature type="compositionally biased region" description="Low complexity" evidence="5">
    <location>
        <begin position="341"/>
        <end position="363"/>
    </location>
</feature>
<evidence type="ECO:0000313" key="8">
    <source>
        <dbReference type="Proteomes" id="UP000091897"/>
    </source>
</evidence>
<proteinExistence type="inferred from homology"/>
<feature type="domain" description="HTH lysR-type" evidence="6">
    <location>
        <begin position="27"/>
        <end position="84"/>
    </location>
</feature>
<evidence type="ECO:0000313" key="7">
    <source>
        <dbReference type="EMBL" id="ANN66938.1"/>
    </source>
</evidence>
<dbReference type="InterPro" id="IPR036388">
    <property type="entry name" value="WH-like_DNA-bd_sf"/>
</dbReference>
<feature type="region of interest" description="Disordered" evidence="5">
    <location>
        <begin position="329"/>
        <end position="386"/>
    </location>
</feature>
<dbReference type="InterPro" id="IPR005119">
    <property type="entry name" value="LysR_subst-bd"/>
</dbReference>
<dbReference type="Pfam" id="PF03466">
    <property type="entry name" value="LysR_substrate"/>
    <property type="match status" value="1"/>
</dbReference>
<dbReference type="Pfam" id="PF00126">
    <property type="entry name" value="HTH_1"/>
    <property type="match status" value="1"/>
</dbReference>
<evidence type="ECO:0000256" key="5">
    <source>
        <dbReference type="SAM" id="MobiDB-lite"/>
    </source>
</evidence>
<dbReference type="PROSITE" id="PS50931">
    <property type="entry name" value="HTH_LYSR"/>
    <property type="match status" value="1"/>
</dbReference>
<dbReference type="InterPro" id="IPR036390">
    <property type="entry name" value="WH_DNA-bd_sf"/>
</dbReference>
<dbReference type="PANTHER" id="PTHR30419">
    <property type="entry name" value="HTH-TYPE TRANSCRIPTIONAL REGULATOR YBHD"/>
    <property type="match status" value="1"/>
</dbReference>
<evidence type="ECO:0000259" key="6">
    <source>
        <dbReference type="PROSITE" id="PS50931"/>
    </source>
</evidence>
<protein>
    <recommendedName>
        <fullName evidence="6">HTH lysR-type domain-containing protein</fullName>
    </recommendedName>
</protein>
<dbReference type="PRINTS" id="PR00039">
    <property type="entry name" value="HTHLYSR"/>
</dbReference>
<feature type="compositionally biased region" description="Basic residues" evidence="5">
    <location>
        <begin position="364"/>
        <end position="380"/>
    </location>
</feature>
<dbReference type="SUPFAM" id="SSF53850">
    <property type="entry name" value="Periplasmic binding protein-like II"/>
    <property type="match status" value="1"/>
</dbReference>
<dbReference type="Gene3D" id="3.40.190.290">
    <property type="match status" value="1"/>
</dbReference>
<evidence type="ECO:0000256" key="4">
    <source>
        <dbReference type="ARBA" id="ARBA00023163"/>
    </source>
</evidence>
<accession>A0ABN4R0Y5</accession>
<keyword evidence="8" id="KW-1185">Reference proteome</keyword>
<evidence type="ECO:0000256" key="3">
    <source>
        <dbReference type="ARBA" id="ARBA00023125"/>
    </source>
</evidence>
<comment type="similarity">
    <text evidence="1">Belongs to the LysR transcriptional regulatory family.</text>
</comment>
<keyword evidence="2" id="KW-0805">Transcription regulation</keyword>
<reference evidence="7 8" key="1">
    <citation type="submission" date="2016-06" db="EMBL/GenBank/DDBJ databases">
        <title>Complete genome sequences of Bordetella bronchialis and Bordetella flabilis.</title>
        <authorList>
            <person name="LiPuma J.J."/>
            <person name="Spilker T."/>
        </authorList>
    </citation>
    <scope>NUCLEOTIDE SEQUENCE [LARGE SCALE GENOMIC DNA]</scope>
    <source>
        <strain evidence="7 8">AU3182</strain>
    </source>
</reference>
<dbReference type="PANTHER" id="PTHR30419:SF8">
    <property type="entry name" value="NITROGEN ASSIMILATION TRANSCRIPTIONAL ACTIVATOR-RELATED"/>
    <property type="match status" value="1"/>
</dbReference>
<sequence length="386" mass="42703">MHRHIAGPFHHRTPAMVTASSRLLSRLKLRHLTLLTRIAPGDSLTRVAESMGVSQPAATKSLAEIEDLFGGPLFVRTARGLHPTPLGELAQVRARHMLQDIDHWAIEMDALRGGHSAHLHVGAIPFISARILVPTVERLYARHRITVRLERATTDQLLQSLRAHVLDCVIGRASVMVGTDDLHHEVLYPQRPALIANPRLARRMARRQPDWRELAGMNWILPTPATPIGNMVSELFTRAGVRPPSPRMQTYSMDVIAALMRNDDSLVSIVPEDIADDLALGGHVTRIPWRFDWSLPPISLIRRRRDVALEAEERFVEILRSVCRETVADASDQDIRPGPPLAHAGGDAAHGPAPRAAAATAHRAPAKRPRANAAARRRPPHSLEDS</sequence>
<keyword evidence="4" id="KW-0804">Transcription</keyword>
<name>A0ABN4R0Y5_9BORD</name>
<dbReference type="InterPro" id="IPR000847">
    <property type="entry name" value="LysR_HTH_N"/>
</dbReference>
<dbReference type="SUPFAM" id="SSF46785">
    <property type="entry name" value="Winged helix' DNA-binding domain"/>
    <property type="match status" value="1"/>
</dbReference>
<evidence type="ECO:0000256" key="1">
    <source>
        <dbReference type="ARBA" id="ARBA00009437"/>
    </source>
</evidence>
<keyword evidence="3" id="KW-0238">DNA-binding</keyword>
<dbReference type="Gene3D" id="1.10.10.10">
    <property type="entry name" value="Winged helix-like DNA-binding domain superfamily/Winged helix DNA-binding domain"/>
    <property type="match status" value="1"/>
</dbReference>
<dbReference type="Proteomes" id="UP000091897">
    <property type="component" value="Chromosome"/>
</dbReference>
<gene>
    <name evidence="7" type="ORF">BAU06_12145</name>
</gene>
<evidence type="ECO:0000256" key="2">
    <source>
        <dbReference type="ARBA" id="ARBA00023015"/>
    </source>
</evidence>